<sequence length="345" mass="38952">MKVEKSGSRNKFDFETPKHVKYRILGGGGASILEYSQWNKFPACACHTLLYKSDAIPFLIPQMKFCGNRVLEKVGHPCFKQKDECATNNGGCQHICKNTIGSYACSCHNGFVLHENNHDCKEGSCSHQITTPHGEITSPNFPDYYPSRKDCAWLFTTTPGHRIKLLFHEFELEPHQECAYDRISAYDGQDEDSPRWASSAVARCPHPILASGNRMYMLFKSDASVQRKGFKALHTTVCGGRLLALREMEHLYSTQSTVTRTTTTKRGLRLDHPGTQRPPSQVEVPHLRGGARAGLRYHEFYSSGDTLMVRFRSDDTINTKGFSAAYTAFDAPLDENDDIMERYHL</sequence>
<dbReference type="Proteomes" id="UP001054945">
    <property type="component" value="Unassembled WGS sequence"/>
</dbReference>
<dbReference type="InterPro" id="IPR000742">
    <property type="entry name" value="EGF"/>
</dbReference>
<evidence type="ECO:0000256" key="4">
    <source>
        <dbReference type="SAM" id="MobiDB-lite"/>
    </source>
</evidence>
<dbReference type="FunFam" id="2.10.25.10:FF:000022">
    <property type="entry name" value="Metalloendopeptidase"/>
    <property type="match status" value="1"/>
</dbReference>
<dbReference type="PROSITE" id="PS01180">
    <property type="entry name" value="CUB"/>
    <property type="match status" value="1"/>
</dbReference>
<keyword evidence="7" id="KW-1185">Reference proteome</keyword>
<dbReference type="PROSITE" id="PS01186">
    <property type="entry name" value="EGF_2"/>
    <property type="match status" value="1"/>
</dbReference>
<dbReference type="PANTHER" id="PTHR24251">
    <property type="entry name" value="OVOCHYMASE-RELATED"/>
    <property type="match status" value="1"/>
</dbReference>
<accession>A0AAV4WDZ0</accession>
<evidence type="ECO:0000256" key="3">
    <source>
        <dbReference type="PROSITE-ProRule" id="PRU00059"/>
    </source>
</evidence>
<dbReference type="SUPFAM" id="SSF49854">
    <property type="entry name" value="Spermadhesin, CUB domain"/>
    <property type="match status" value="2"/>
</dbReference>
<dbReference type="CDD" id="cd00041">
    <property type="entry name" value="CUB"/>
    <property type="match status" value="1"/>
</dbReference>
<evidence type="ECO:0000259" key="5">
    <source>
        <dbReference type="PROSITE" id="PS01180"/>
    </source>
</evidence>
<dbReference type="Gene3D" id="2.10.25.10">
    <property type="entry name" value="Laminin"/>
    <property type="match status" value="1"/>
</dbReference>
<dbReference type="EMBL" id="BPLR01016065">
    <property type="protein sequence ID" value="GIY80962.1"/>
    <property type="molecule type" value="Genomic_DNA"/>
</dbReference>
<reference evidence="6 7" key="1">
    <citation type="submission" date="2021-06" db="EMBL/GenBank/DDBJ databases">
        <title>Caerostris extrusa draft genome.</title>
        <authorList>
            <person name="Kono N."/>
            <person name="Arakawa K."/>
        </authorList>
    </citation>
    <scope>NUCLEOTIDE SEQUENCE [LARGE SCALE GENOMIC DNA]</scope>
</reference>
<name>A0AAV4WDZ0_CAEEX</name>
<dbReference type="AlphaFoldDB" id="A0AAV4WDZ0"/>
<dbReference type="Pfam" id="PF00431">
    <property type="entry name" value="CUB"/>
    <property type="match status" value="1"/>
</dbReference>
<evidence type="ECO:0000313" key="6">
    <source>
        <dbReference type="EMBL" id="GIY80962.1"/>
    </source>
</evidence>
<dbReference type="Gene3D" id="2.60.120.290">
    <property type="entry name" value="Spermadhesin, CUB domain"/>
    <property type="match status" value="2"/>
</dbReference>
<feature type="domain" description="CUB" evidence="5">
    <location>
        <begin position="125"/>
        <end position="237"/>
    </location>
</feature>
<protein>
    <submittedName>
        <fullName evidence="6">Tolloid-like protein 1</fullName>
    </submittedName>
</protein>
<dbReference type="InterPro" id="IPR000859">
    <property type="entry name" value="CUB_dom"/>
</dbReference>
<feature type="region of interest" description="Disordered" evidence="4">
    <location>
        <begin position="262"/>
        <end position="283"/>
    </location>
</feature>
<dbReference type="FunFam" id="2.60.120.290:FF:000013">
    <property type="entry name" value="Membrane frizzled-related protein"/>
    <property type="match status" value="1"/>
</dbReference>
<evidence type="ECO:0000256" key="2">
    <source>
        <dbReference type="ARBA" id="ARBA00023157"/>
    </source>
</evidence>
<proteinExistence type="predicted"/>
<dbReference type="Pfam" id="PF14670">
    <property type="entry name" value="FXa_inhibition"/>
    <property type="match status" value="1"/>
</dbReference>
<keyword evidence="1" id="KW-0677">Repeat</keyword>
<dbReference type="GO" id="GO:0005509">
    <property type="term" value="F:calcium ion binding"/>
    <property type="evidence" value="ECO:0007669"/>
    <property type="project" value="InterPro"/>
</dbReference>
<dbReference type="InterPro" id="IPR001881">
    <property type="entry name" value="EGF-like_Ca-bd_dom"/>
</dbReference>
<dbReference type="InterPro" id="IPR035914">
    <property type="entry name" value="Sperma_CUB_dom_sf"/>
</dbReference>
<dbReference type="PANTHER" id="PTHR24251:SF43">
    <property type="entry name" value="TOLLOID-LIKE PROTEIN 2"/>
    <property type="match status" value="1"/>
</dbReference>
<dbReference type="SMART" id="SM00042">
    <property type="entry name" value="CUB"/>
    <property type="match status" value="1"/>
</dbReference>
<dbReference type="SMART" id="SM00179">
    <property type="entry name" value="EGF_CA"/>
    <property type="match status" value="1"/>
</dbReference>
<dbReference type="InterPro" id="IPR018097">
    <property type="entry name" value="EGF_Ca-bd_CS"/>
</dbReference>
<evidence type="ECO:0000313" key="7">
    <source>
        <dbReference type="Proteomes" id="UP001054945"/>
    </source>
</evidence>
<comment type="caution">
    <text evidence="3">Lacks conserved residue(s) required for the propagation of feature annotation.</text>
</comment>
<dbReference type="SMART" id="SM00181">
    <property type="entry name" value="EGF"/>
    <property type="match status" value="1"/>
</dbReference>
<keyword evidence="2" id="KW-1015">Disulfide bond</keyword>
<dbReference type="SUPFAM" id="SSF57196">
    <property type="entry name" value="EGF/Laminin"/>
    <property type="match status" value="1"/>
</dbReference>
<evidence type="ECO:0000256" key="1">
    <source>
        <dbReference type="ARBA" id="ARBA00022737"/>
    </source>
</evidence>
<gene>
    <name evidence="6" type="primary">TLL1</name>
    <name evidence="6" type="ORF">CEXT_492861</name>
</gene>
<organism evidence="6 7">
    <name type="scientific">Caerostris extrusa</name>
    <name type="common">Bark spider</name>
    <name type="synonym">Caerostris bankana</name>
    <dbReference type="NCBI Taxonomy" id="172846"/>
    <lineage>
        <taxon>Eukaryota</taxon>
        <taxon>Metazoa</taxon>
        <taxon>Ecdysozoa</taxon>
        <taxon>Arthropoda</taxon>
        <taxon>Chelicerata</taxon>
        <taxon>Arachnida</taxon>
        <taxon>Araneae</taxon>
        <taxon>Araneomorphae</taxon>
        <taxon>Entelegynae</taxon>
        <taxon>Araneoidea</taxon>
        <taxon>Araneidae</taxon>
        <taxon>Caerostris</taxon>
    </lineage>
</organism>
<dbReference type="PROSITE" id="PS01187">
    <property type="entry name" value="EGF_CA"/>
    <property type="match status" value="1"/>
</dbReference>
<comment type="caution">
    <text evidence="6">The sequence shown here is derived from an EMBL/GenBank/DDBJ whole genome shotgun (WGS) entry which is preliminary data.</text>
</comment>